<feature type="domain" description="HTH gntR-type" evidence="4">
    <location>
        <begin position="19"/>
        <end position="87"/>
    </location>
</feature>
<dbReference type="AlphaFoldDB" id="A0A1Y6C530"/>
<dbReference type="PRINTS" id="PR00035">
    <property type="entry name" value="HTHGNTR"/>
</dbReference>
<keyword evidence="6" id="KW-1185">Reference proteome</keyword>
<proteinExistence type="predicted"/>
<dbReference type="STRING" id="560819.SAMN05428998_11656"/>
<dbReference type="InterPro" id="IPR011711">
    <property type="entry name" value="GntR_C"/>
</dbReference>
<dbReference type="GO" id="GO:0003677">
    <property type="term" value="F:DNA binding"/>
    <property type="evidence" value="ECO:0007669"/>
    <property type="project" value="UniProtKB-KW"/>
</dbReference>
<keyword evidence="1" id="KW-0805">Transcription regulation</keyword>
<evidence type="ECO:0000256" key="2">
    <source>
        <dbReference type="ARBA" id="ARBA00023125"/>
    </source>
</evidence>
<evidence type="ECO:0000259" key="4">
    <source>
        <dbReference type="PROSITE" id="PS50949"/>
    </source>
</evidence>
<dbReference type="Gene3D" id="1.20.120.530">
    <property type="entry name" value="GntR ligand-binding domain-like"/>
    <property type="match status" value="1"/>
</dbReference>
<dbReference type="CDD" id="cd07377">
    <property type="entry name" value="WHTH_GntR"/>
    <property type="match status" value="1"/>
</dbReference>
<dbReference type="SUPFAM" id="SSF48008">
    <property type="entry name" value="GntR ligand-binding domain-like"/>
    <property type="match status" value="1"/>
</dbReference>
<dbReference type="GO" id="GO:0003700">
    <property type="term" value="F:DNA-binding transcription factor activity"/>
    <property type="evidence" value="ECO:0007669"/>
    <property type="project" value="InterPro"/>
</dbReference>
<gene>
    <name evidence="5" type="ORF">SAMN05428998_11656</name>
</gene>
<dbReference type="PROSITE" id="PS50949">
    <property type="entry name" value="HTH_GNTR"/>
    <property type="match status" value="1"/>
</dbReference>
<organism evidence="5 6">
    <name type="scientific">Tistlia consotensis USBA 355</name>
    <dbReference type="NCBI Taxonomy" id="560819"/>
    <lineage>
        <taxon>Bacteria</taxon>
        <taxon>Pseudomonadati</taxon>
        <taxon>Pseudomonadota</taxon>
        <taxon>Alphaproteobacteria</taxon>
        <taxon>Rhodospirillales</taxon>
        <taxon>Rhodovibrionaceae</taxon>
        <taxon>Tistlia</taxon>
    </lineage>
</organism>
<evidence type="ECO:0000313" key="6">
    <source>
        <dbReference type="Proteomes" id="UP000192917"/>
    </source>
</evidence>
<dbReference type="Pfam" id="PF07729">
    <property type="entry name" value="FCD"/>
    <property type="match status" value="1"/>
</dbReference>
<dbReference type="Gene3D" id="1.10.10.10">
    <property type="entry name" value="Winged helix-like DNA-binding domain superfamily/Winged helix DNA-binding domain"/>
    <property type="match status" value="1"/>
</dbReference>
<dbReference type="InterPro" id="IPR036388">
    <property type="entry name" value="WH-like_DNA-bd_sf"/>
</dbReference>
<dbReference type="PANTHER" id="PTHR43537">
    <property type="entry name" value="TRANSCRIPTIONAL REGULATOR, GNTR FAMILY"/>
    <property type="match status" value="1"/>
</dbReference>
<dbReference type="PANTHER" id="PTHR43537:SF5">
    <property type="entry name" value="UXU OPERON TRANSCRIPTIONAL REGULATOR"/>
    <property type="match status" value="1"/>
</dbReference>
<accession>A0A1Y6C530</accession>
<reference evidence="5 6" key="1">
    <citation type="submission" date="2017-04" db="EMBL/GenBank/DDBJ databases">
        <authorList>
            <person name="Afonso C.L."/>
            <person name="Miller P.J."/>
            <person name="Scott M.A."/>
            <person name="Spackman E."/>
            <person name="Goraichik I."/>
            <person name="Dimitrov K.M."/>
            <person name="Suarez D.L."/>
            <person name="Swayne D.E."/>
        </authorList>
    </citation>
    <scope>NUCLEOTIDE SEQUENCE [LARGE SCALE GENOMIC DNA]</scope>
    <source>
        <strain evidence="5 6">USBA 355</strain>
    </source>
</reference>
<dbReference type="Proteomes" id="UP000192917">
    <property type="component" value="Unassembled WGS sequence"/>
</dbReference>
<dbReference type="InterPro" id="IPR008920">
    <property type="entry name" value="TF_FadR/GntR_C"/>
</dbReference>
<name>A0A1Y6C530_9PROT</name>
<dbReference type="SUPFAM" id="SSF46785">
    <property type="entry name" value="Winged helix' DNA-binding domain"/>
    <property type="match status" value="1"/>
</dbReference>
<dbReference type="EMBL" id="FWZX01000016">
    <property type="protein sequence ID" value="SMF45997.1"/>
    <property type="molecule type" value="Genomic_DNA"/>
</dbReference>
<dbReference type="InterPro" id="IPR000524">
    <property type="entry name" value="Tscrpt_reg_HTH_GntR"/>
</dbReference>
<dbReference type="InterPro" id="IPR036390">
    <property type="entry name" value="WH_DNA-bd_sf"/>
</dbReference>
<protein>
    <submittedName>
        <fullName evidence="5">Transcriptional regulator, GntR family</fullName>
    </submittedName>
</protein>
<evidence type="ECO:0000313" key="5">
    <source>
        <dbReference type="EMBL" id="SMF45997.1"/>
    </source>
</evidence>
<keyword evidence="3" id="KW-0804">Transcription</keyword>
<keyword evidence="2" id="KW-0238">DNA-binding</keyword>
<evidence type="ECO:0000256" key="1">
    <source>
        <dbReference type="ARBA" id="ARBA00023015"/>
    </source>
</evidence>
<sequence length="259" mass="28829">MPRTAPLANDPRFHSIQRERVSDRVAQEILRLIASGELAPGERLPGERQLAEMMDVSRVSVRAALQQLKTQGFVSAVQGGGTRVVASANPIDAGLTELVRASDENLSDLAEIRANLEIWAARRAAERADARRLRDIAQALETMADPARPARYRATDDHAFHLAIAKASGSAVYLHLMSVLGEILEKMFAHTRNELYVSESDDRRFLEQHRTIYRAIEAHDPDAAARAMRHHLDTVLSRHHDIEPTIARAAPRVLAERHA</sequence>
<dbReference type="RefSeq" id="WP_085124156.1">
    <property type="nucleotide sequence ID" value="NZ_FWZX01000016.1"/>
</dbReference>
<dbReference type="SMART" id="SM00895">
    <property type="entry name" value="FCD"/>
    <property type="match status" value="1"/>
</dbReference>
<dbReference type="Pfam" id="PF00392">
    <property type="entry name" value="GntR"/>
    <property type="match status" value="1"/>
</dbReference>
<dbReference type="SMART" id="SM00345">
    <property type="entry name" value="HTH_GNTR"/>
    <property type="match status" value="1"/>
</dbReference>
<evidence type="ECO:0000256" key="3">
    <source>
        <dbReference type="ARBA" id="ARBA00023163"/>
    </source>
</evidence>